<sequence>MHPKPTISPAATRVRRKKRTMHPKPTISPAATRVRRKKRKATDEPESGRVAPEPPSSRAPSEPPRTTTPGAKAETEVPVCREKTAECPAPSEWDSSALDAAWQALIDEIKANKEHQVPWEQALTLGTEYYTLDENGVIEPGEPNTIVIEVGPGWEAKSRSFENSKYLLGKCSVDKAERSWAERSTLLTKSMSPGARHDVLEAVPPISRLPLNADHSAQAIRPASGSGSFRDPIDFELTEEPDVDDRDEMDWWK</sequence>
<feature type="region of interest" description="Disordered" evidence="1">
    <location>
        <begin position="1"/>
        <end position="92"/>
    </location>
</feature>
<keyword evidence="3" id="KW-1185">Reference proteome</keyword>
<reference evidence="2" key="1">
    <citation type="submission" date="2023-03" db="EMBL/GenBank/DDBJ databases">
        <title>Massive genome expansion in bonnet fungi (Mycena s.s.) driven by repeated elements and novel gene families across ecological guilds.</title>
        <authorList>
            <consortium name="Lawrence Berkeley National Laboratory"/>
            <person name="Harder C.B."/>
            <person name="Miyauchi S."/>
            <person name="Viragh M."/>
            <person name="Kuo A."/>
            <person name="Thoen E."/>
            <person name="Andreopoulos B."/>
            <person name="Lu D."/>
            <person name="Skrede I."/>
            <person name="Drula E."/>
            <person name="Henrissat B."/>
            <person name="Morin E."/>
            <person name="Kohler A."/>
            <person name="Barry K."/>
            <person name="LaButti K."/>
            <person name="Morin E."/>
            <person name="Salamov A."/>
            <person name="Lipzen A."/>
            <person name="Mereny Z."/>
            <person name="Hegedus B."/>
            <person name="Baldrian P."/>
            <person name="Stursova M."/>
            <person name="Weitz H."/>
            <person name="Taylor A."/>
            <person name="Grigoriev I.V."/>
            <person name="Nagy L.G."/>
            <person name="Martin F."/>
            <person name="Kauserud H."/>
        </authorList>
    </citation>
    <scope>NUCLEOTIDE SEQUENCE</scope>
    <source>
        <strain evidence="2">CBHHK173m</strain>
    </source>
</reference>
<feature type="compositionally biased region" description="Basic residues" evidence="1">
    <location>
        <begin position="13"/>
        <end position="22"/>
    </location>
</feature>
<accession>A0AAD6UBW7</accession>
<dbReference type="EMBL" id="JARJCN010000010">
    <property type="protein sequence ID" value="KAJ7097253.1"/>
    <property type="molecule type" value="Genomic_DNA"/>
</dbReference>
<gene>
    <name evidence="2" type="ORF">B0H15DRAFT_945904</name>
</gene>
<organism evidence="2 3">
    <name type="scientific">Mycena belliarum</name>
    <dbReference type="NCBI Taxonomy" id="1033014"/>
    <lineage>
        <taxon>Eukaryota</taxon>
        <taxon>Fungi</taxon>
        <taxon>Dikarya</taxon>
        <taxon>Basidiomycota</taxon>
        <taxon>Agaricomycotina</taxon>
        <taxon>Agaricomycetes</taxon>
        <taxon>Agaricomycetidae</taxon>
        <taxon>Agaricales</taxon>
        <taxon>Marasmiineae</taxon>
        <taxon>Mycenaceae</taxon>
        <taxon>Mycena</taxon>
    </lineage>
</organism>
<dbReference type="AlphaFoldDB" id="A0AAD6UBW7"/>
<feature type="compositionally biased region" description="Basic and acidic residues" evidence="1">
    <location>
        <begin position="73"/>
        <end position="85"/>
    </location>
</feature>
<protein>
    <submittedName>
        <fullName evidence="2">Uncharacterized protein</fullName>
    </submittedName>
</protein>
<evidence type="ECO:0000256" key="1">
    <source>
        <dbReference type="SAM" id="MobiDB-lite"/>
    </source>
</evidence>
<evidence type="ECO:0000313" key="2">
    <source>
        <dbReference type="EMBL" id="KAJ7097253.1"/>
    </source>
</evidence>
<name>A0AAD6UBW7_9AGAR</name>
<feature type="region of interest" description="Disordered" evidence="1">
    <location>
        <begin position="213"/>
        <end position="253"/>
    </location>
</feature>
<feature type="compositionally biased region" description="Acidic residues" evidence="1">
    <location>
        <begin position="234"/>
        <end position="253"/>
    </location>
</feature>
<proteinExistence type="predicted"/>
<dbReference type="Proteomes" id="UP001222325">
    <property type="component" value="Unassembled WGS sequence"/>
</dbReference>
<comment type="caution">
    <text evidence="2">The sequence shown here is derived from an EMBL/GenBank/DDBJ whole genome shotgun (WGS) entry which is preliminary data.</text>
</comment>
<feature type="compositionally biased region" description="Pro residues" evidence="1">
    <location>
        <begin position="52"/>
        <end position="63"/>
    </location>
</feature>
<evidence type="ECO:0000313" key="3">
    <source>
        <dbReference type="Proteomes" id="UP001222325"/>
    </source>
</evidence>